<feature type="region of interest" description="Disordered" evidence="1">
    <location>
        <begin position="111"/>
        <end position="162"/>
    </location>
</feature>
<protein>
    <submittedName>
        <fullName evidence="2">Uncharacterized protein</fullName>
    </submittedName>
</protein>
<dbReference type="EMBL" id="CM000141">
    <property type="protein sequence ID" value="EAZ29894.1"/>
    <property type="molecule type" value="Genomic_DNA"/>
</dbReference>
<dbReference type="AlphaFoldDB" id="A3ARF5"/>
<feature type="compositionally biased region" description="Low complexity" evidence="1">
    <location>
        <begin position="243"/>
        <end position="253"/>
    </location>
</feature>
<gene>
    <name evidence="2" type="ORF">OsJ_13948</name>
</gene>
<proteinExistence type="predicted"/>
<accession>A3ARF5</accession>
<dbReference type="Proteomes" id="UP000007752">
    <property type="component" value="Chromosome 4"/>
</dbReference>
<organism evidence="2">
    <name type="scientific">Oryza sativa subsp. japonica</name>
    <name type="common">Rice</name>
    <dbReference type="NCBI Taxonomy" id="39947"/>
    <lineage>
        <taxon>Eukaryota</taxon>
        <taxon>Viridiplantae</taxon>
        <taxon>Streptophyta</taxon>
        <taxon>Embryophyta</taxon>
        <taxon>Tracheophyta</taxon>
        <taxon>Spermatophyta</taxon>
        <taxon>Magnoliopsida</taxon>
        <taxon>Liliopsida</taxon>
        <taxon>Poales</taxon>
        <taxon>Poaceae</taxon>
        <taxon>BOP clade</taxon>
        <taxon>Oryzoideae</taxon>
        <taxon>Oryzeae</taxon>
        <taxon>Oryzinae</taxon>
        <taxon>Oryza</taxon>
        <taxon>Oryza sativa</taxon>
    </lineage>
</organism>
<sequence length="323" mass="34597">MVKHGLELAKHGQPLATLSHWPSVGPTIFFPFLPTNRTPAPSARACRHHGEGGVPSLACIIRLSSSSSSSSLSGRSTSALLPPARWGIGTALPPLSGSHFSHKRDIDGARAQRWSGGSGWGRCPSDGSGGVGWGRSRSGSDGWRRMWTEPESGGGGGWIGTEPKRRRRMAVTDGDGARVEAADGGGAHAAVVDAGSGWGREGSAWLFTVSATSLVPPLPSSRSRNSTFTRAVAVATLSSNLMARPNSSSPSCRAPRRGRRAQRWSGGDGLGWSRSGSGAWRRWMGMEPERRRWKRAESMRRWWMPAADGGGWGRKMRRKGLRD</sequence>
<name>A3ARF5_ORYSJ</name>
<evidence type="ECO:0000313" key="2">
    <source>
        <dbReference type="EMBL" id="EAZ29894.1"/>
    </source>
</evidence>
<reference evidence="2" key="1">
    <citation type="journal article" date="2005" name="PLoS Biol.">
        <title>The genomes of Oryza sativa: a history of duplications.</title>
        <authorList>
            <person name="Yu J."/>
            <person name="Wang J."/>
            <person name="Lin W."/>
            <person name="Li S."/>
            <person name="Li H."/>
            <person name="Zhou J."/>
            <person name="Ni P."/>
            <person name="Dong W."/>
            <person name="Hu S."/>
            <person name="Zeng C."/>
            <person name="Zhang J."/>
            <person name="Zhang Y."/>
            <person name="Li R."/>
            <person name="Xu Z."/>
            <person name="Li S."/>
            <person name="Li X."/>
            <person name="Zheng H."/>
            <person name="Cong L."/>
            <person name="Lin L."/>
            <person name="Yin J."/>
            <person name="Geng J."/>
            <person name="Li G."/>
            <person name="Shi J."/>
            <person name="Liu J."/>
            <person name="Lv H."/>
            <person name="Li J."/>
            <person name="Wang J."/>
            <person name="Deng Y."/>
            <person name="Ran L."/>
            <person name="Shi X."/>
            <person name="Wang X."/>
            <person name="Wu Q."/>
            <person name="Li C."/>
            <person name="Ren X."/>
            <person name="Wang J."/>
            <person name="Wang X."/>
            <person name="Li D."/>
            <person name="Liu D."/>
            <person name="Zhang X."/>
            <person name="Ji Z."/>
            <person name="Zhao W."/>
            <person name="Sun Y."/>
            <person name="Zhang Z."/>
            <person name="Bao J."/>
            <person name="Han Y."/>
            <person name="Dong L."/>
            <person name="Ji J."/>
            <person name="Chen P."/>
            <person name="Wu S."/>
            <person name="Liu J."/>
            <person name="Xiao Y."/>
            <person name="Bu D."/>
            <person name="Tan J."/>
            <person name="Yang L."/>
            <person name="Ye C."/>
            <person name="Zhang J."/>
            <person name="Xu J."/>
            <person name="Zhou Y."/>
            <person name="Yu Y."/>
            <person name="Zhang B."/>
            <person name="Zhuang S."/>
            <person name="Wei H."/>
            <person name="Liu B."/>
            <person name="Lei M."/>
            <person name="Yu H."/>
            <person name="Li Y."/>
            <person name="Xu H."/>
            <person name="Wei S."/>
            <person name="He X."/>
            <person name="Fang L."/>
            <person name="Zhang Z."/>
            <person name="Zhang Y."/>
            <person name="Huang X."/>
            <person name="Su Z."/>
            <person name="Tong W."/>
            <person name="Li J."/>
            <person name="Tong Z."/>
            <person name="Li S."/>
            <person name="Ye J."/>
            <person name="Wang L."/>
            <person name="Fang L."/>
            <person name="Lei T."/>
            <person name="Chen C."/>
            <person name="Chen H."/>
            <person name="Xu Z."/>
            <person name="Li H."/>
            <person name="Huang H."/>
            <person name="Zhang F."/>
            <person name="Xu H."/>
            <person name="Li N."/>
            <person name="Zhao C."/>
            <person name="Li S."/>
            <person name="Dong L."/>
            <person name="Huang Y."/>
            <person name="Li L."/>
            <person name="Xi Y."/>
            <person name="Qi Q."/>
            <person name="Li W."/>
            <person name="Zhang B."/>
            <person name="Hu W."/>
            <person name="Zhang Y."/>
            <person name="Tian X."/>
            <person name="Jiao Y."/>
            <person name="Liang X."/>
            <person name="Jin J."/>
            <person name="Gao L."/>
            <person name="Zheng W."/>
            <person name="Hao B."/>
            <person name="Liu S."/>
            <person name="Wang W."/>
            <person name="Yuan L."/>
            <person name="Cao M."/>
            <person name="McDermott J."/>
            <person name="Samudrala R."/>
            <person name="Wang J."/>
            <person name="Wong G.K."/>
            <person name="Yang H."/>
        </authorList>
    </citation>
    <scope>NUCLEOTIDE SEQUENCE [LARGE SCALE GENOMIC DNA]</scope>
</reference>
<evidence type="ECO:0000256" key="1">
    <source>
        <dbReference type="SAM" id="MobiDB-lite"/>
    </source>
</evidence>
<reference evidence="2" key="2">
    <citation type="submission" date="2008-12" db="EMBL/GenBank/DDBJ databases">
        <title>Improved gene annotation of the rice (Oryza sativa) genomes.</title>
        <authorList>
            <person name="Wang J."/>
            <person name="Li R."/>
            <person name="Fan W."/>
            <person name="Huang Q."/>
            <person name="Zhang J."/>
            <person name="Zhou Y."/>
            <person name="Hu Y."/>
            <person name="Zi S."/>
            <person name="Li J."/>
            <person name="Ni P."/>
            <person name="Zheng H."/>
            <person name="Zhang Y."/>
            <person name="Zhao M."/>
            <person name="Hao Q."/>
            <person name="McDermott J."/>
            <person name="Samudrala R."/>
            <person name="Kristiansen K."/>
            <person name="Wong G.K.-S."/>
        </authorList>
    </citation>
    <scope>NUCLEOTIDE SEQUENCE</scope>
</reference>
<feature type="region of interest" description="Disordered" evidence="1">
    <location>
        <begin position="242"/>
        <end position="272"/>
    </location>
</feature>